<feature type="transmembrane region" description="Helical" evidence="1">
    <location>
        <begin position="83"/>
        <end position="102"/>
    </location>
</feature>
<gene>
    <name evidence="2" type="ORF">IEQ34_019295</name>
</gene>
<sequence length="112" mass="13141">MIRPIGRRRWRGRERSVQEYQWNGVGEVDGWREGETWMIWGSCWGKDKEEEEEVGETFLHRFLRRFGVKGGRVGWCGRRTGRVIGRSAVFVLHLILTIITPMPSHHDAFACK</sequence>
<name>A0AAV7G6I1_DENCH</name>
<dbReference type="AlphaFoldDB" id="A0AAV7G6I1"/>
<evidence type="ECO:0000256" key="1">
    <source>
        <dbReference type="SAM" id="Phobius"/>
    </source>
</evidence>
<keyword evidence="1" id="KW-0472">Membrane</keyword>
<reference evidence="2 3" key="1">
    <citation type="journal article" date="2021" name="Hortic Res">
        <title>Chromosome-scale assembly of the Dendrobium chrysotoxum genome enhances the understanding of orchid evolution.</title>
        <authorList>
            <person name="Zhang Y."/>
            <person name="Zhang G.Q."/>
            <person name="Zhang D."/>
            <person name="Liu X.D."/>
            <person name="Xu X.Y."/>
            <person name="Sun W.H."/>
            <person name="Yu X."/>
            <person name="Zhu X."/>
            <person name="Wang Z.W."/>
            <person name="Zhao X."/>
            <person name="Zhong W.Y."/>
            <person name="Chen H."/>
            <person name="Yin W.L."/>
            <person name="Huang T."/>
            <person name="Niu S.C."/>
            <person name="Liu Z.J."/>
        </authorList>
    </citation>
    <scope>NUCLEOTIDE SEQUENCE [LARGE SCALE GENOMIC DNA]</scope>
    <source>
        <strain evidence="2">Lindl</strain>
    </source>
</reference>
<evidence type="ECO:0000313" key="2">
    <source>
        <dbReference type="EMBL" id="KAH0451996.1"/>
    </source>
</evidence>
<evidence type="ECO:0000313" key="3">
    <source>
        <dbReference type="Proteomes" id="UP000775213"/>
    </source>
</evidence>
<dbReference type="Proteomes" id="UP000775213">
    <property type="component" value="Unassembled WGS sequence"/>
</dbReference>
<keyword evidence="3" id="KW-1185">Reference proteome</keyword>
<accession>A0AAV7G6I1</accession>
<dbReference type="EMBL" id="JAGFBR010000017">
    <property type="protein sequence ID" value="KAH0451996.1"/>
    <property type="molecule type" value="Genomic_DNA"/>
</dbReference>
<keyword evidence="1" id="KW-1133">Transmembrane helix</keyword>
<comment type="caution">
    <text evidence="2">The sequence shown here is derived from an EMBL/GenBank/DDBJ whole genome shotgun (WGS) entry which is preliminary data.</text>
</comment>
<proteinExistence type="predicted"/>
<protein>
    <submittedName>
        <fullName evidence="2">Uncharacterized protein</fullName>
    </submittedName>
</protein>
<organism evidence="2 3">
    <name type="scientific">Dendrobium chrysotoxum</name>
    <name type="common">Orchid</name>
    <dbReference type="NCBI Taxonomy" id="161865"/>
    <lineage>
        <taxon>Eukaryota</taxon>
        <taxon>Viridiplantae</taxon>
        <taxon>Streptophyta</taxon>
        <taxon>Embryophyta</taxon>
        <taxon>Tracheophyta</taxon>
        <taxon>Spermatophyta</taxon>
        <taxon>Magnoliopsida</taxon>
        <taxon>Liliopsida</taxon>
        <taxon>Asparagales</taxon>
        <taxon>Orchidaceae</taxon>
        <taxon>Epidendroideae</taxon>
        <taxon>Malaxideae</taxon>
        <taxon>Dendrobiinae</taxon>
        <taxon>Dendrobium</taxon>
    </lineage>
</organism>
<keyword evidence="1" id="KW-0812">Transmembrane</keyword>